<evidence type="ECO:0000313" key="1">
    <source>
        <dbReference type="EMBL" id="MBE9663566.1"/>
    </source>
</evidence>
<evidence type="ECO:0000313" key="2">
    <source>
        <dbReference type="Proteomes" id="UP000622475"/>
    </source>
</evidence>
<protein>
    <recommendedName>
        <fullName evidence="3">Carboxypeptidase regulatory-like domain-containing protein</fullName>
    </recommendedName>
</protein>
<dbReference type="SUPFAM" id="SSF49464">
    <property type="entry name" value="Carboxypeptidase regulatory domain-like"/>
    <property type="match status" value="1"/>
</dbReference>
<reference evidence="1" key="1">
    <citation type="submission" date="2020-10" db="EMBL/GenBank/DDBJ databases">
        <title>Mucilaginibacter mali sp. nov., isolated from rhizosphere soil of apple orchard.</title>
        <authorList>
            <person name="Lee J.-S."/>
            <person name="Kim H.S."/>
            <person name="Kim J.-S."/>
        </authorList>
    </citation>
    <scope>NUCLEOTIDE SEQUENCE</scope>
    <source>
        <strain evidence="1">KCTC 22746</strain>
    </source>
</reference>
<proteinExistence type="predicted"/>
<name>A0A929KXP1_9SPHI</name>
<dbReference type="InterPro" id="IPR008969">
    <property type="entry name" value="CarboxyPept-like_regulatory"/>
</dbReference>
<dbReference type="Gene3D" id="2.60.40.1930">
    <property type="match status" value="1"/>
</dbReference>
<dbReference type="RefSeq" id="WP_194112806.1">
    <property type="nucleotide sequence ID" value="NZ_JADFFL010000007.1"/>
</dbReference>
<organism evidence="1 2">
    <name type="scientific">Mucilaginibacter myungsuensis</name>
    <dbReference type="NCBI Taxonomy" id="649104"/>
    <lineage>
        <taxon>Bacteria</taxon>
        <taxon>Pseudomonadati</taxon>
        <taxon>Bacteroidota</taxon>
        <taxon>Sphingobacteriia</taxon>
        <taxon>Sphingobacteriales</taxon>
        <taxon>Sphingobacteriaceae</taxon>
        <taxon>Mucilaginibacter</taxon>
    </lineage>
</organism>
<dbReference type="Proteomes" id="UP000622475">
    <property type="component" value="Unassembled WGS sequence"/>
</dbReference>
<dbReference type="EMBL" id="JADFFL010000007">
    <property type="protein sequence ID" value="MBE9663566.1"/>
    <property type="molecule type" value="Genomic_DNA"/>
</dbReference>
<comment type="caution">
    <text evidence="1">The sequence shown here is derived from an EMBL/GenBank/DDBJ whole genome shotgun (WGS) entry which is preliminary data.</text>
</comment>
<dbReference type="AlphaFoldDB" id="A0A929KXP1"/>
<sequence>MMDFQPKWKNTIGVAVVMAAVALSYAFTIAGPAGVAKRSAKFGVNYCPADTDLLLSDPAKSVKIIADSLANLKRRLPIEKVYLHTDKAYYNIGDTLWLKAYVTDAGNRPSKHSALLYVEMYDDSADVMRRISIPIKEGLGMAQIPLPLKVFKEGGYTLRAYTNWMNNFGSDYFFTHRFYLGMPTQATWLVKSTAAIEHVGDKDRLDVEVKLHLGDRKPVSLSNVEVKIYEGRYYLFKEKMRTGIDGSLNFSKLLKNKVDGRDLNIQITSLDKAYPNKVIRIPLVINRDAKIDLQFLPEGGKLVTGIPSTVGFKAIGEDGKGIDVKATIQDGKGNKVADISSFYNGMGSFKFTPEAGQSYVAKISGGRSNNKTYNLPAVNATGVVMHVDNPEQDGDIKVNVKASVNISPDSSYHLQGMMNGRIYYTERITAKNSDLNISKMTFPSGIARFTLFKGLTPIAERMVFVDHKDRLDIRVTQNKANYQKRDSVSLDIEVKDATGIPVQGSFSLSVTDNTQVKPDTIGNFGIATQLLLKSGLKSDVETPGYYLHRKDAKAWQALDNLMLTQGWTAYDWKDVFAPATKPKFVVEKDLSVTGTVVNVANKPVPDVSVLISSQKPQYTAIAFTDKDGRYLFKNLPQTDSGSFFLQGNNKKGKMIAFGDITVDKINIPNVPEMYRTPIMPWFVNSDTSQLDYIKRVAQKAAILADPVGEGTMLKNVTISKARIIPGGELNGRTDLGFDEAEIKESTTQNLYQLLKQKIPGFGIRHERAYHGGGATMRMDGYRMVGGVREYSEHFINFIVIDGKEVGFEKEDPYSIEEYKQRLSEVIVPNLKTLEIVWSPEFIPARYNYLKRLDYYVCMIFINTRSGGVYVKAKNGTTTYRPLPVMQPKQFYSPRYKANAATPIPDYRSTIHWEPQLYTDINGKAKIWFYTSDLPKDYTINIQGMGQEGEMGSLVQKIGNASVTTAGKP</sequence>
<accession>A0A929KXP1</accession>
<evidence type="ECO:0008006" key="3">
    <source>
        <dbReference type="Google" id="ProtNLM"/>
    </source>
</evidence>
<keyword evidence="2" id="KW-1185">Reference proteome</keyword>
<gene>
    <name evidence="1" type="ORF">IRJ16_16885</name>
</gene>